<accession>A0A1M5XR91</accession>
<dbReference type="Proteomes" id="UP000184268">
    <property type="component" value="Unassembled WGS sequence"/>
</dbReference>
<reference evidence="1 2" key="1">
    <citation type="submission" date="2016-11" db="EMBL/GenBank/DDBJ databases">
        <authorList>
            <person name="Jaros S."/>
            <person name="Januszkiewicz K."/>
            <person name="Wedrychowicz H."/>
        </authorList>
    </citation>
    <scope>NUCLEOTIDE SEQUENCE [LARGE SCALE GENOMIC DNA]</scope>
    <source>
        <strain evidence="1 2">DSM 16917</strain>
    </source>
</reference>
<dbReference type="EMBL" id="FQXG01000006">
    <property type="protein sequence ID" value="SHI02182.1"/>
    <property type="molecule type" value="Genomic_DNA"/>
</dbReference>
<name>A0A1M5XR91_9GAMM</name>
<sequence length="71" mass="8284">MDMTVRIFPLYAPRLIAKHARIFRDGVVVVKNLGRLEFRDGRFVMPRHCRPKLREVVVELNRMVKPAPVAT</sequence>
<evidence type="ECO:0000313" key="1">
    <source>
        <dbReference type="EMBL" id="SHI02182.1"/>
    </source>
</evidence>
<dbReference type="Gene3D" id="3.30.1910.10">
    <property type="entry name" value="so0334 like domain"/>
    <property type="match status" value="1"/>
</dbReference>
<keyword evidence="2" id="KW-1185">Reference proteome</keyword>
<dbReference type="AlphaFoldDB" id="A0A1M5XR91"/>
<proteinExistence type="predicted"/>
<dbReference type="Pfam" id="PF06526">
    <property type="entry name" value="DUF1107"/>
    <property type="match status" value="1"/>
</dbReference>
<evidence type="ECO:0000313" key="2">
    <source>
        <dbReference type="Proteomes" id="UP000184268"/>
    </source>
</evidence>
<gene>
    <name evidence="1" type="ORF">SAMN02745129_3619</name>
</gene>
<organism evidence="1 2">
    <name type="scientific">Ferrimonas marina</name>
    <dbReference type="NCBI Taxonomy" id="299255"/>
    <lineage>
        <taxon>Bacteria</taxon>
        <taxon>Pseudomonadati</taxon>
        <taxon>Pseudomonadota</taxon>
        <taxon>Gammaproteobacteria</taxon>
        <taxon>Alteromonadales</taxon>
        <taxon>Ferrimonadaceae</taxon>
        <taxon>Ferrimonas</taxon>
    </lineage>
</organism>
<evidence type="ECO:0008006" key="3">
    <source>
        <dbReference type="Google" id="ProtNLM"/>
    </source>
</evidence>
<dbReference type="InterPro" id="IPR009491">
    <property type="entry name" value="DUF1107"/>
</dbReference>
<protein>
    <recommendedName>
        <fullName evidence="3">DUF1107 domain-containing protein</fullName>
    </recommendedName>
</protein>